<reference evidence="2 3" key="1">
    <citation type="submission" date="2017-05" db="EMBL/GenBank/DDBJ databases">
        <title>Whole genome sequencing of Proteus mirabilis AR_0155.</title>
        <authorList>
            <person name="Conlan S."/>
            <person name="Thomas P.J."/>
            <person name="Mullikin J."/>
            <person name="Frank K.M."/>
            <person name="Segre J.A."/>
        </authorList>
    </citation>
    <scope>NUCLEOTIDE SEQUENCE [LARGE SCALE GENOMIC DNA]</scope>
    <source>
        <strain evidence="2 3">AR_0155</strain>
    </source>
</reference>
<keyword evidence="1" id="KW-0472">Membrane</keyword>
<evidence type="ECO:0000313" key="2">
    <source>
        <dbReference type="EMBL" id="ARX36309.1"/>
    </source>
</evidence>
<organism evidence="2 3">
    <name type="scientific">Proteus mirabilis</name>
    <dbReference type="NCBI Taxonomy" id="584"/>
    <lineage>
        <taxon>Bacteria</taxon>
        <taxon>Pseudomonadati</taxon>
        <taxon>Pseudomonadota</taxon>
        <taxon>Gammaproteobacteria</taxon>
        <taxon>Enterobacterales</taxon>
        <taxon>Morganellaceae</taxon>
        <taxon>Proteus</taxon>
    </lineage>
</organism>
<evidence type="ECO:0000256" key="1">
    <source>
        <dbReference type="SAM" id="Phobius"/>
    </source>
</evidence>
<accession>A0AAJ1DGZ9</accession>
<dbReference type="Proteomes" id="UP000195540">
    <property type="component" value="Chromosome"/>
</dbReference>
<evidence type="ECO:0000313" key="3">
    <source>
        <dbReference type="Proteomes" id="UP000195540"/>
    </source>
</evidence>
<protein>
    <submittedName>
        <fullName evidence="2">Uncharacterized protein</fullName>
    </submittedName>
</protein>
<dbReference type="RefSeq" id="WP_049207501.1">
    <property type="nucleotide sequence ID" value="NZ_BGKS01000003.1"/>
</dbReference>
<dbReference type="AlphaFoldDB" id="A0AAJ1DGZ9"/>
<gene>
    <name evidence="2" type="ORF">AM402_19935</name>
</gene>
<proteinExistence type="predicted"/>
<feature type="transmembrane region" description="Helical" evidence="1">
    <location>
        <begin position="53"/>
        <end position="72"/>
    </location>
</feature>
<feature type="transmembrane region" description="Helical" evidence="1">
    <location>
        <begin position="78"/>
        <end position="97"/>
    </location>
</feature>
<dbReference type="EMBL" id="CP021694">
    <property type="protein sequence ID" value="ARX36309.1"/>
    <property type="molecule type" value="Genomic_DNA"/>
</dbReference>
<keyword evidence="1" id="KW-0812">Transmembrane</keyword>
<sequence length="108" mass="11613">MFYLQCDGIVKGAKFCLIFSFAYTYKGLEWAFKDQYHLADFLGNVTVDMVKTALAAAGAWAVGTVLLSSAVVGGSVVVVGLIVFLVGVGITMTLDYIDKQYGLSEKVI</sequence>
<name>A0AAJ1DGZ9_PROMI</name>
<keyword evidence="1" id="KW-1133">Transmembrane helix</keyword>